<dbReference type="EMBL" id="CP047656">
    <property type="protein sequence ID" value="QHJ13956.1"/>
    <property type="molecule type" value="Genomic_DNA"/>
</dbReference>
<feature type="coiled-coil region" evidence="1">
    <location>
        <begin position="95"/>
        <end position="127"/>
    </location>
</feature>
<gene>
    <name evidence="2" type="ORF">FX988_04237</name>
</gene>
<sequence>MSSTANLFELHYYFNNDSHLIDASLRNRCEGEVLAILNEAASILSIDASLYSSIPSEGGFRDFWKAMGKNNNQITILLVIATIVLSRVPTTDPEMEALEKEIKKLTIEEKKLNIEKLKLELEEKAVAEVDKNVINKAAKVIDKNLKIVKRRSNLYSLLSNEHTIDKVGFTLSDSDSGDFFSDERQILRENFTKFIICSDTLRAEVDENAVIEIISPVLKEGRFKWKGVYEDAVISFDMNDADFKEDVLLENIAFKHGSCIRCVLRKSREIDEIGEVKVTGYAVTTVVEVIEGDEVHKTKQGIRYRHTKALKDSQQDFFS</sequence>
<dbReference type="KEGG" id="pmes:FX988_04237"/>
<evidence type="ECO:0000313" key="3">
    <source>
        <dbReference type="Proteomes" id="UP000464524"/>
    </source>
</evidence>
<dbReference type="Proteomes" id="UP000464524">
    <property type="component" value="Chromosome"/>
</dbReference>
<protein>
    <submittedName>
        <fullName evidence="2">Uncharacterized protein</fullName>
    </submittedName>
</protein>
<evidence type="ECO:0000313" key="2">
    <source>
        <dbReference type="EMBL" id="QHJ13956.1"/>
    </source>
</evidence>
<reference evidence="2 3" key="1">
    <citation type="submission" date="2019-12" db="EMBL/GenBank/DDBJ databases">
        <title>Genome sequencing and assembly of endphytes of Porphyra tenera.</title>
        <authorList>
            <person name="Park J.M."/>
            <person name="Shin R."/>
            <person name="Jo S.H."/>
        </authorList>
    </citation>
    <scope>NUCLEOTIDE SEQUENCE [LARGE SCALE GENOMIC DNA]</scope>
    <source>
        <strain evidence="2 3">GPM4</strain>
    </source>
</reference>
<name>A0A857JR55_9ALTE</name>
<dbReference type="RefSeq" id="WP_160182000.1">
    <property type="nucleotide sequence ID" value="NZ_CP047656.1"/>
</dbReference>
<keyword evidence="3" id="KW-1185">Reference proteome</keyword>
<dbReference type="OrthoDB" id="1091280at2"/>
<dbReference type="AlphaFoldDB" id="A0A857JR55"/>
<proteinExistence type="predicted"/>
<evidence type="ECO:0000256" key="1">
    <source>
        <dbReference type="SAM" id="Coils"/>
    </source>
</evidence>
<keyword evidence="1" id="KW-0175">Coiled coil</keyword>
<accession>A0A857JR55</accession>
<organism evidence="2 3">
    <name type="scientific">Paraglaciecola mesophila</name>
    <dbReference type="NCBI Taxonomy" id="197222"/>
    <lineage>
        <taxon>Bacteria</taxon>
        <taxon>Pseudomonadati</taxon>
        <taxon>Pseudomonadota</taxon>
        <taxon>Gammaproteobacteria</taxon>
        <taxon>Alteromonadales</taxon>
        <taxon>Alteromonadaceae</taxon>
        <taxon>Paraglaciecola</taxon>
    </lineage>
</organism>